<gene>
    <name evidence="1" type="ORF">PanWU01x14_163980</name>
</gene>
<dbReference type="Proteomes" id="UP000237105">
    <property type="component" value="Unassembled WGS sequence"/>
</dbReference>
<keyword evidence="2" id="KW-1185">Reference proteome</keyword>
<sequence>MAGCCLRQYDIVRCCRLARWSGGNWRKKKTRTLRIQVDGCGGRPL</sequence>
<accession>A0A2P5CCU9</accession>
<protein>
    <submittedName>
        <fullName evidence="1">Uncharacterized protein</fullName>
    </submittedName>
</protein>
<dbReference type="AlphaFoldDB" id="A0A2P5CCU9"/>
<organism evidence="1 2">
    <name type="scientific">Parasponia andersonii</name>
    <name type="common">Sponia andersonii</name>
    <dbReference type="NCBI Taxonomy" id="3476"/>
    <lineage>
        <taxon>Eukaryota</taxon>
        <taxon>Viridiplantae</taxon>
        <taxon>Streptophyta</taxon>
        <taxon>Embryophyta</taxon>
        <taxon>Tracheophyta</taxon>
        <taxon>Spermatophyta</taxon>
        <taxon>Magnoliopsida</taxon>
        <taxon>eudicotyledons</taxon>
        <taxon>Gunneridae</taxon>
        <taxon>Pentapetalae</taxon>
        <taxon>rosids</taxon>
        <taxon>fabids</taxon>
        <taxon>Rosales</taxon>
        <taxon>Cannabaceae</taxon>
        <taxon>Parasponia</taxon>
    </lineage>
</organism>
<proteinExistence type="predicted"/>
<reference evidence="2" key="1">
    <citation type="submission" date="2016-06" db="EMBL/GenBank/DDBJ databases">
        <title>Parallel loss of symbiosis genes in relatives of nitrogen-fixing non-legume Parasponia.</title>
        <authorList>
            <person name="Van Velzen R."/>
            <person name="Holmer R."/>
            <person name="Bu F."/>
            <person name="Rutten L."/>
            <person name="Van Zeijl A."/>
            <person name="Liu W."/>
            <person name="Santuari L."/>
            <person name="Cao Q."/>
            <person name="Sharma T."/>
            <person name="Shen D."/>
            <person name="Roswanjaya Y."/>
            <person name="Wardhani T."/>
            <person name="Kalhor M.S."/>
            <person name="Jansen J."/>
            <person name="Van den Hoogen J."/>
            <person name="Gungor B."/>
            <person name="Hartog M."/>
            <person name="Hontelez J."/>
            <person name="Verver J."/>
            <person name="Yang W.-C."/>
            <person name="Schijlen E."/>
            <person name="Repin R."/>
            <person name="Schilthuizen M."/>
            <person name="Schranz E."/>
            <person name="Heidstra R."/>
            <person name="Miyata K."/>
            <person name="Fedorova E."/>
            <person name="Kohlen W."/>
            <person name="Bisseling T."/>
            <person name="Smit S."/>
            <person name="Geurts R."/>
        </authorList>
    </citation>
    <scope>NUCLEOTIDE SEQUENCE [LARGE SCALE GENOMIC DNA]</scope>
    <source>
        <strain evidence="2">cv. WU1-14</strain>
    </source>
</reference>
<name>A0A2P5CCU9_PARAD</name>
<dbReference type="EMBL" id="JXTB01000145">
    <property type="protein sequence ID" value="PON58883.1"/>
    <property type="molecule type" value="Genomic_DNA"/>
</dbReference>
<evidence type="ECO:0000313" key="2">
    <source>
        <dbReference type="Proteomes" id="UP000237105"/>
    </source>
</evidence>
<evidence type="ECO:0000313" key="1">
    <source>
        <dbReference type="EMBL" id="PON58883.1"/>
    </source>
</evidence>
<comment type="caution">
    <text evidence="1">The sequence shown here is derived from an EMBL/GenBank/DDBJ whole genome shotgun (WGS) entry which is preliminary data.</text>
</comment>